<dbReference type="Proteomes" id="UP000215450">
    <property type="component" value="Unassembled WGS sequence"/>
</dbReference>
<keyword evidence="9" id="KW-1185">Reference proteome</keyword>
<reference evidence="8 9" key="2">
    <citation type="submission" date="2017-06" db="EMBL/GenBank/DDBJ databases">
        <authorList>
            <person name="Kim H.J."/>
            <person name="Triplett B.A."/>
        </authorList>
    </citation>
    <scope>NUCLEOTIDE SEQUENCE [LARGE SCALE GENOMIC DNA]</scope>
    <source>
        <strain evidence="8">Kingella_eburonensis</strain>
    </source>
</reference>
<dbReference type="Pfam" id="PF06305">
    <property type="entry name" value="LapA_dom"/>
    <property type="match status" value="1"/>
</dbReference>
<accession>A0A238T9C6</accession>
<protein>
    <recommendedName>
        <fullName evidence="6">Lipopolysaccharide assembly protein A domain-containing protein</fullName>
    </recommendedName>
</protein>
<dbReference type="STRING" id="1522312.GCA_900177895_01662"/>
<reference evidence="7" key="1">
    <citation type="submission" date="2017-05" db="EMBL/GenBank/DDBJ databases">
        <authorList>
            <person name="Song R."/>
            <person name="Chenine A.L."/>
            <person name="Ruprecht R.M."/>
        </authorList>
    </citation>
    <scope>NUCLEOTIDE SEQUENCE</scope>
    <source>
        <strain evidence="7">Kingella_eburonensis</strain>
    </source>
</reference>
<keyword evidence="1" id="KW-1003">Cell membrane</keyword>
<evidence type="ECO:0000259" key="6">
    <source>
        <dbReference type="Pfam" id="PF06305"/>
    </source>
</evidence>
<keyword evidence="2 5" id="KW-0812">Transmembrane</keyword>
<dbReference type="GO" id="GO:0005886">
    <property type="term" value="C:plasma membrane"/>
    <property type="evidence" value="ECO:0007669"/>
    <property type="project" value="InterPro"/>
</dbReference>
<keyword evidence="4 5" id="KW-0472">Membrane</keyword>
<evidence type="ECO:0000256" key="4">
    <source>
        <dbReference type="ARBA" id="ARBA00023136"/>
    </source>
</evidence>
<organism evidence="8 9">
    <name type="scientific">Kingella negevensis</name>
    <dbReference type="NCBI Taxonomy" id="1522312"/>
    <lineage>
        <taxon>Bacteria</taxon>
        <taxon>Pseudomonadati</taxon>
        <taxon>Pseudomonadota</taxon>
        <taxon>Betaproteobacteria</taxon>
        <taxon>Neisseriales</taxon>
        <taxon>Neisseriaceae</taxon>
        <taxon>Kingella</taxon>
    </lineage>
</organism>
<evidence type="ECO:0000313" key="9">
    <source>
        <dbReference type="Proteomes" id="UP000215450"/>
    </source>
</evidence>
<dbReference type="OrthoDB" id="8606682at2"/>
<evidence type="ECO:0000313" key="7">
    <source>
        <dbReference type="EMBL" id="SMQ11955.1"/>
    </source>
</evidence>
<feature type="transmembrane region" description="Helical" evidence="5">
    <location>
        <begin position="7"/>
        <end position="24"/>
    </location>
</feature>
<feature type="domain" description="Lipopolysaccharide assembly protein A" evidence="6">
    <location>
        <begin position="23"/>
        <end position="80"/>
    </location>
</feature>
<dbReference type="AlphaFoldDB" id="A0A238T9C6"/>
<gene>
    <name evidence="8" type="ORF">KEBURONENSIS_00782</name>
    <name evidence="7" type="ORF">KEBURONENSIS_00961</name>
</gene>
<evidence type="ECO:0000256" key="2">
    <source>
        <dbReference type="ARBA" id="ARBA00022692"/>
    </source>
</evidence>
<dbReference type="EMBL" id="FXUV02000012">
    <property type="protein sequence ID" value="SNB60876.1"/>
    <property type="molecule type" value="Genomic_DNA"/>
</dbReference>
<sequence>MKLFANIIKFIILIIFVIFALINTDKVPFSYLPSQKIDIPLIVVLFSFFVLGAIVGVFSMFGRLLRLRNQNARLRSEVQKSARLATQDIAAPAPAKTESK</sequence>
<dbReference type="EMBL" id="FXUV01000012">
    <property type="protein sequence ID" value="SMQ11955.1"/>
    <property type="molecule type" value="Genomic_DNA"/>
</dbReference>
<keyword evidence="3 5" id="KW-1133">Transmembrane helix</keyword>
<evidence type="ECO:0000256" key="1">
    <source>
        <dbReference type="ARBA" id="ARBA00022475"/>
    </source>
</evidence>
<proteinExistence type="predicted"/>
<dbReference type="RefSeq" id="WP_095062078.1">
    <property type="nucleotide sequence ID" value="NZ_CP123447.1"/>
</dbReference>
<dbReference type="InterPro" id="IPR010445">
    <property type="entry name" value="LapA_dom"/>
</dbReference>
<evidence type="ECO:0000256" key="5">
    <source>
        <dbReference type="SAM" id="Phobius"/>
    </source>
</evidence>
<evidence type="ECO:0000256" key="3">
    <source>
        <dbReference type="ARBA" id="ARBA00022989"/>
    </source>
</evidence>
<name>A0A238T9C6_9NEIS</name>
<evidence type="ECO:0000313" key="8">
    <source>
        <dbReference type="EMBL" id="SNB60876.1"/>
    </source>
</evidence>
<feature type="transmembrane region" description="Helical" evidence="5">
    <location>
        <begin position="39"/>
        <end position="65"/>
    </location>
</feature>